<protein>
    <submittedName>
        <fullName evidence="2">Uncharacterized protein</fullName>
    </submittedName>
</protein>
<accession>A0ABW5I7Y1</accession>
<sequence length="85" mass="9057">MPKIGKGLMRDPAGENTDSIAADGSSVRGRAAQQRRMTPREFVAAYLGGLPFRTWSPTAALWAAPPSAAESRHVADNGVAARHRD</sequence>
<reference evidence="3" key="1">
    <citation type="journal article" date="2019" name="Int. J. Syst. Evol. Microbiol.">
        <title>The Global Catalogue of Microorganisms (GCM) 10K type strain sequencing project: providing services to taxonomists for standard genome sequencing and annotation.</title>
        <authorList>
            <consortium name="The Broad Institute Genomics Platform"/>
            <consortium name="The Broad Institute Genome Sequencing Center for Infectious Disease"/>
            <person name="Wu L."/>
            <person name="Ma J."/>
        </authorList>
    </citation>
    <scope>NUCLEOTIDE SEQUENCE [LARGE SCALE GENOMIC DNA]</scope>
    <source>
        <strain evidence="3">CGMCC 4.7638</strain>
    </source>
</reference>
<dbReference type="RefSeq" id="WP_344278933.1">
    <property type="nucleotide sequence ID" value="NZ_BAAAHV010000015.1"/>
</dbReference>
<evidence type="ECO:0000313" key="2">
    <source>
        <dbReference type="EMBL" id="MFD2485304.1"/>
    </source>
</evidence>
<gene>
    <name evidence="2" type="ORF">ACFSUT_33885</name>
</gene>
<keyword evidence="3" id="KW-1185">Reference proteome</keyword>
<comment type="caution">
    <text evidence="2">The sequence shown here is derived from an EMBL/GenBank/DDBJ whole genome shotgun (WGS) entry which is preliminary data.</text>
</comment>
<dbReference type="EMBL" id="JBHUKQ010000016">
    <property type="protein sequence ID" value="MFD2485304.1"/>
    <property type="molecule type" value="Genomic_DNA"/>
</dbReference>
<proteinExistence type="predicted"/>
<evidence type="ECO:0000313" key="3">
    <source>
        <dbReference type="Proteomes" id="UP001597542"/>
    </source>
</evidence>
<feature type="region of interest" description="Disordered" evidence="1">
    <location>
        <begin position="1"/>
        <end position="35"/>
    </location>
</feature>
<name>A0ABW5I7Y1_9PSEU</name>
<dbReference type="Proteomes" id="UP001597542">
    <property type="component" value="Unassembled WGS sequence"/>
</dbReference>
<organism evidence="2 3">
    <name type="scientific">Amycolatopsis albidoflavus</name>
    <dbReference type="NCBI Taxonomy" id="102226"/>
    <lineage>
        <taxon>Bacteria</taxon>
        <taxon>Bacillati</taxon>
        <taxon>Actinomycetota</taxon>
        <taxon>Actinomycetes</taxon>
        <taxon>Pseudonocardiales</taxon>
        <taxon>Pseudonocardiaceae</taxon>
        <taxon>Amycolatopsis</taxon>
    </lineage>
</organism>
<evidence type="ECO:0000256" key="1">
    <source>
        <dbReference type="SAM" id="MobiDB-lite"/>
    </source>
</evidence>